<dbReference type="GO" id="GO:0015020">
    <property type="term" value="F:glucuronosyltransferase activity"/>
    <property type="evidence" value="ECO:0007669"/>
    <property type="project" value="UniProtKB-EC"/>
</dbReference>
<evidence type="ECO:0000313" key="7">
    <source>
        <dbReference type="Proteomes" id="UP000046395"/>
    </source>
</evidence>
<comment type="subcellular location">
    <subcellularLocation>
        <location evidence="6">Membrane</location>
        <topology evidence="6">Single-pass membrane protein</topology>
    </subcellularLocation>
</comment>
<evidence type="ECO:0000256" key="2">
    <source>
        <dbReference type="ARBA" id="ARBA00022676"/>
    </source>
</evidence>
<dbReference type="CDD" id="cd03784">
    <property type="entry name" value="GT1_Gtf-like"/>
    <property type="match status" value="1"/>
</dbReference>
<comment type="similarity">
    <text evidence="1 5">Belongs to the UDP-glycosyltransferase family.</text>
</comment>
<proteinExistence type="inferred from homology"/>
<dbReference type="Pfam" id="PF00201">
    <property type="entry name" value="UDPGT"/>
    <property type="match status" value="1"/>
</dbReference>
<dbReference type="PANTHER" id="PTHR48043:SF119">
    <property type="entry name" value="UDP-GLUCURONOSYLTRANSFERASE"/>
    <property type="match status" value="1"/>
</dbReference>
<evidence type="ECO:0000313" key="8">
    <source>
        <dbReference type="WBParaSite" id="TMUE_2000010569.1"/>
    </source>
</evidence>
<dbReference type="InterPro" id="IPR050271">
    <property type="entry name" value="UDP-glycosyltransferase"/>
</dbReference>
<reference evidence="8" key="1">
    <citation type="submission" date="2019-12" db="UniProtKB">
        <authorList>
            <consortium name="WormBaseParasite"/>
        </authorList>
    </citation>
    <scope>IDENTIFICATION</scope>
</reference>
<keyword evidence="2 5" id="KW-0328">Glycosyltransferase</keyword>
<name>A0A5S6QTV5_TRIMR</name>
<dbReference type="InterPro" id="IPR035595">
    <property type="entry name" value="UDP_glycos_trans_CS"/>
</dbReference>
<dbReference type="AlphaFoldDB" id="A0A5S6QTV5"/>
<keyword evidence="3 5" id="KW-0808">Transferase</keyword>
<dbReference type="WBParaSite" id="TMUE_2000010569.1">
    <property type="protein sequence ID" value="TMUE_2000010569.1"/>
    <property type="gene ID" value="WBGene00301025"/>
</dbReference>
<sequence length="463" mass="53514">MLPLARVLHSAGHVVGFLQIVSKKEEEVSTEPMQDFTLKVAPLKQVRPFYQRIWVTDMRSAMEYFEPWRRAALACNKALLKYKASNLSIVNIVKNWDLLIIDNLYAPCGIVASSLTGVDWIDFSTTVMMADMLRRRGLEMPLAVIPGLRVKRDGFDHKYFDHRVNNALGALQFRLLRTLLTFLLPYWIERSARQGKAVSYGSKPCYTFSSVPTYLTYLEPLTVNIVPLDYPCLNSSNLDERYRKFVEDKRSKGTILIAMGHSVRWECAPRSFLRSFTKVLRNLTDYRIVWQYVGNQTELNMPHILTSKWIPQVSILRHPKTVAFLTHCGYKSLREAICAEVPIIALPFYGDQFRNTAMVCKRSIGVFVDKMSTQNAALHKGCYDVIANKRYRSSVARLNTLLNDKMMDDTWKANFLINFFFRHKNQNHRFTIAATSLSYIQLYSLELPFLFLTSIVMAHRILF</sequence>
<evidence type="ECO:0000256" key="3">
    <source>
        <dbReference type="ARBA" id="ARBA00022679"/>
    </source>
</evidence>
<evidence type="ECO:0000256" key="4">
    <source>
        <dbReference type="ARBA" id="ARBA00047475"/>
    </source>
</evidence>
<protein>
    <recommendedName>
        <fullName evidence="6">UDP-glucuronosyltransferase</fullName>
        <ecNumber evidence="6">2.4.1.17</ecNumber>
    </recommendedName>
</protein>
<comment type="catalytic activity">
    <reaction evidence="4 6">
        <text>glucuronate acceptor + UDP-alpha-D-glucuronate = acceptor beta-D-glucuronoside + UDP + H(+)</text>
        <dbReference type="Rhea" id="RHEA:21032"/>
        <dbReference type="ChEBI" id="CHEBI:15378"/>
        <dbReference type="ChEBI" id="CHEBI:58052"/>
        <dbReference type="ChEBI" id="CHEBI:58223"/>
        <dbReference type="ChEBI" id="CHEBI:132367"/>
        <dbReference type="ChEBI" id="CHEBI:132368"/>
        <dbReference type="EC" id="2.4.1.17"/>
    </reaction>
</comment>
<dbReference type="SUPFAM" id="SSF53756">
    <property type="entry name" value="UDP-Glycosyltransferase/glycogen phosphorylase"/>
    <property type="match status" value="1"/>
</dbReference>
<dbReference type="EC" id="2.4.1.17" evidence="6"/>
<keyword evidence="7" id="KW-1185">Reference proteome</keyword>
<dbReference type="GO" id="GO:0016020">
    <property type="term" value="C:membrane"/>
    <property type="evidence" value="ECO:0007669"/>
    <property type="project" value="UniProtKB-SubCell"/>
</dbReference>
<dbReference type="STRING" id="70415.A0A5S6QTV5"/>
<dbReference type="FunFam" id="3.40.50.2000:FF:000021">
    <property type="entry name" value="UDP-glucuronosyltransferase"/>
    <property type="match status" value="1"/>
</dbReference>
<organism evidence="7 8">
    <name type="scientific">Trichuris muris</name>
    <name type="common">Mouse whipworm</name>
    <dbReference type="NCBI Taxonomy" id="70415"/>
    <lineage>
        <taxon>Eukaryota</taxon>
        <taxon>Metazoa</taxon>
        <taxon>Ecdysozoa</taxon>
        <taxon>Nematoda</taxon>
        <taxon>Enoplea</taxon>
        <taxon>Dorylaimia</taxon>
        <taxon>Trichinellida</taxon>
        <taxon>Trichuridae</taxon>
        <taxon>Trichuris</taxon>
    </lineage>
</organism>
<accession>A0A5S6QTV5</accession>
<evidence type="ECO:0000256" key="6">
    <source>
        <dbReference type="RuleBase" id="RU362059"/>
    </source>
</evidence>
<dbReference type="PANTHER" id="PTHR48043">
    <property type="entry name" value="EG:EG0003.4 PROTEIN-RELATED"/>
    <property type="match status" value="1"/>
</dbReference>
<dbReference type="Proteomes" id="UP000046395">
    <property type="component" value="Unassembled WGS sequence"/>
</dbReference>
<dbReference type="Gene3D" id="3.40.50.2000">
    <property type="entry name" value="Glycogen Phosphorylase B"/>
    <property type="match status" value="1"/>
</dbReference>
<evidence type="ECO:0000256" key="5">
    <source>
        <dbReference type="RuleBase" id="RU003718"/>
    </source>
</evidence>
<evidence type="ECO:0000256" key="1">
    <source>
        <dbReference type="ARBA" id="ARBA00009995"/>
    </source>
</evidence>
<dbReference type="InterPro" id="IPR002213">
    <property type="entry name" value="UDP_glucos_trans"/>
</dbReference>
<dbReference type="PROSITE" id="PS00375">
    <property type="entry name" value="UDPGT"/>
    <property type="match status" value="1"/>
</dbReference>